<dbReference type="RefSeq" id="WP_347324212.1">
    <property type="nucleotide sequence ID" value="NZ_JBCGUH010000003.1"/>
</dbReference>
<reference evidence="3" key="1">
    <citation type="journal article" date="2019" name="Int. J. Syst. Evol. Microbiol.">
        <title>The Global Catalogue of Microorganisms (GCM) 10K type strain sequencing project: providing services to taxonomists for standard genome sequencing and annotation.</title>
        <authorList>
            <consortium name="The Broad Institute Genomics Platform"/>
            <consortium name="The Broad Institute Genome Sequencing Center for Infectious Disease"/>
            <person name="Wu L."/>
            <person name="Ma J."/>
        </authorList>
    </citation>
    <scope>NUCLEOTIDE SEQUENCE [LARGE SCALE GENOMIC DNA]</scope>
    <source>
        <strain evidence="3">CCUG 54950</strain>
    </source>
</reference>
<evidence type="ECO:0000313" key="2">
    <source>
        <dbReference type="EMBL" id="MFD1884559.1"/>
    </source>
</evidence>
<feature type="signal peptide" evidence="1">
    <location>
        <begin position="1"/>
        <end position="25"/>
    </location>
</feature>
<keyword evidence="3" id="KW-1185">Reference proteome</keyword>
<protein>
    <recommendedName>
        <fullName evidence="4">Beta/Gamma crystallin</fullName>
    </recommendedName>
</protein>
<evidence type="ECO:0000313" key="3">
    <source>
        <dbReference type="Proteomes" id="UP001597233"/>
    </source>
</evidence>
<proteinExistence type="predicted"/>
<evidence type="ECO:0000256" key="1">
    <source>
        <dbReference type="SAM" id="SignalP"/>
    </source>
</evidence>
<name>A0ABW4RE49_9BACL</name>
<comment type="caution">
    <text evidence="2">The sequence shown here is derived from an EMBL/GenBank/DDBJ whole genome shotgun (WGS) entry which is preliminary data.</text>
</comment>
<feature type="chain" id="PRO_5047502292" description="Beta/Gamma crystallin" evidence="1">
    <location>
        <begin position="26"/>
        <end position="401"/>
    </location>
</feature>
<evidence type="ECO:0008006" key="4">
    <source>
        <dbReference type="Google" id="ProtNLM"/>
    </source>
</evidence>
<gene>
    <name evidence="2" type="ORF">ACFSC9_03410</name>
</gene>
<sequence>MQNVAKFALSIVLFAVSIPSLSVKAEEVQSSPDYSQYIKEAIEQEILLDRGAPASSKGISKLNDSQFNLAVDNIEATPSVTTATKQKIAQLENANVVVMDMNENGELVSATSSKDGDIKSNFEEVTTATQTTYNDYSNATVTNLTYGLVATNKLGFTTQALISNQGNTSGKETGAFHRLQTPASSAKAIYNGVVADSIVLPTYNIEGATNLGETAYMYTGVDDFAEVGFESVKSQSTPTGWYPFFHAKADHSIASGDDNGYKPSSNVTYVDRSKKFVNGATVSGYKVYYYSTDSTLTIREQINYSDIYVVRFTGKTSVGRSVKRLTAIAMNGNPPVNAPFHYGFTTPVVWNNMRFLTNNSASSVYPSSVASLNNDVWVHGGKINYMNNTSSHTEQYTFSVN</sequence>
<accession>A0ABW4RE49</accession>
<dbReference type="Proteomes" id="UP001597233">
    <property type="component" value="Unassembled WGS sequence"/>
</dbReference>
<keyword evidence="1" id="KW-0732">Signal</keyword>
<dbReference type="EMBL" id="JBHUEH010000010">
    <property type="protein sequence ID" value="MFD1884559.1"/>
    <property type="molecule type" value="Genomic_DNA"/>
</dbReference>
<organism evidence="2 3">
    <name type="scientific">Paenibacillus wenxiniae</name>
    <dbReference type="NCBI Taxonomy" id="1636843"/>
    <lineage>
        <taxon>Bacteria</taxon>
        <taxon>Bacillati</taxon>
        <taxon>Bacillota</taxon>
        <taxon>Bacilli</taxon>
        <taxon>Bacillales</taxon>
        <taxon>Paenibacillaceae</taxon>
        <taxon>Paenibacillus</taxon>
    </lineage>
</organism>